<feature type="transmembrane region" description="Helical" evidence="7">
    <location>
        <begin position="72"/>
        <end position="93"/>
    </location>
</feature>
<dbReference type="GO" id="GO:1990961">
    <property type="term" value="P:xenobiotic detoxification by transmembrane export across the plasma membrane"/>
    <property type="evidence" value="ECO:0007669"/>
    <property type="project" value="InterPro"/>
</dbReference>
<evidence type="ECO:0000313" key="8">
    <source>
        <dbReference type="EMBL" id="OAD70019.1"/>
    </source>
</evidence>
<evidence type="ECO:0000313" key="9">
    <source>
        <dbReference type="Proteomes" id="UP000077315"/>
    </source>
</evidence>
<dbReference type="OrthoDB" id="2126698at2759"/>
<dbReference type="AlphaFoldDB" id="A0A167LAZ4"/>
<dbReference type="GeneID" id="28995333"/>
<feature type="transmembrane region" description="Helical" evidence="7">
    <location>
        <begin position="222"/>
        <end position="241"/>
    </location>
</feature>
<dbReference type="InterPro" id="IPR045069">
    <property type="entry name" value="MATE_euk"/>
</dbReference>
<keyword evidence="9" id="KW-1185">Reference proteome</keyword>
<keyword evidence="5 7" id="KW-0472">Membrane</keyword>
<feature type="transmembrane region" description="Helical" evidence="7">
    <location>
        <begin position="191"/>
        <end position="210"/>
    </location>
</feature>
<gene>
    <name evidence="8" type="ORF">PHYBLDRAFT_16155</name>
</gene>
<keyword evidence="3 7" id="KW-0812">Transmembrane</keyword>
<dbReference type="NCBIfam" id="TIGR00797">
    <property type="entry name" value="matE"/>
    <property type="match status" value="1"/>
</dbReference>
<evidence type="ECO:0000256" key="7">
    <source>
        <dbReference type="SAM" id="Phobius"/>
    </source>
</evidence>
<feature type="transmembrane region" description="Helical" evidence="7">
    <location>
        <begin position="369"/>
        <end position="393"/>
    </location>
</feature>
<dbReference type="GO" id="GO:0015297">
    <property type="term" value="F:antiporter activity"/>
    <property type="evidence" value="ECO:0007669"/>
    <property type="project" value="InterPro"/>
</dbReference>
<feature type="compositionally biased region" description="Polar residues" evidence="6">
    <location>
        <begin position="15"/>
        <end position="27"/>
    </location>
</feature>
<feature type="transmembrane region" description="Helical" evidence="7">
    <location>
        <begin position="449"/>
        <end position="466"/>
    </location>
</feature>
<dbReference type="InParanoid" id="A0A167LAZ4"/>
<evidence type="ECO:0008006" key="10">
    <source>
        <dbReference type="Google" id="ProtNLM"/>
    </source>
</evidence>
<accession>A0A167LAZ4</accession>
<evidence type="ECO:0000256" key="4">
    <source>
        <dbReference type="ARBA" id="ARBA00022989"/>
    </source>
</evidence>
<dbReference type="GO" id="GO:0016020">
    <property type="term" value="C:membrane"/>
    <property type="evidence" value="ECO:0007669"/>
    <property type="project" value="UniProtKB-SubCell"/>
</dbReference>
<comment type="similarity">
    <text evidence="2">Belongs to the multi antimicrobial extrusion (MATE) (TC 2.A.66.1) family.</text>
</comment>
<evidence type="ECO:0000256" key="1">
    <source>
        <dbReference type="ARBA" id="ARBA00004141"/>
    </source>
</evidence>
<feature type="transmembrane region" description="Helical" evidence="7">
    <location>
        <begin position="472"/>
        <end position="498"/>
    </location>
</feature>
<organism evidence="8 9">
    <name type="scientific">Phycomyces blakesleeanus (strain ATCC 8743b / DSM 1359 / FGSC 10004 / NBRC 33097 / NRRL 1555)</name>
    <dbReference type="NCBI Taxonomy" id="763407"/>
    <lineage>
        <taxon>Eukaryota</taxon>
        <taxon>Fungi</taxon>
        <taxon>Fungi incertae sedis</taxon>
        <taxon>Mucoromycota</taxon>
        <taxon>Mucoromycotina</taxon>
        <taxon>Mucoromycetes</taxon>
        <taxon>Mucorales</taxon>
        <taxon>Phycomycetaceae</taxon>
        <taxon>Phycomyces</taxon>
    </lineage>
</organism>
<feature type="transmembrane region" description="Helical" evidence="7">
    <location>
        <begin position="105"/>
        <end position="131"/>
    </location>
</feature>
<comment type="subcellular location">
    <subcellularLocation>
        <location evidence="1">Membrane</location>
        <topology evidence="1">Multi-pass membrane protein</topology>
    </subcellularLocation>
</comment>
<dbReference type="CDD" id="cd13132">
    <property type="entry name" value="MATE_eukaryotic"/>
    <property type="match status" value="1"/>
</dbReference>
<dbReference type="VEuPathDB" id="FungiDB:PHYBLDRAFT_16155"/>
<dbReference type="Proteomes" id="UP000077315">
    <property type="component" value="Unassembled WGS sequence"/>
</dbReference>
<feature type="transmembrane region" description="Helical" evidence="7">
    <location>
        <begin position="332"/>
        <end position="357"/>
    </location>
</feature>
<dbReference type="Pfam" id="PF01554">
    <property type="entry name" value="MatE"/>
    <property type="match status" value="2"/>
</dbReference>
<sequence>MGFSFSGLFGRPNKGSYQPENISNPHGNSLEDERVLLLQNDSKTQRFYDGSTPRLAEKDLFWTSESIKEIKAIMVFAWPLLATYLLGIGMRVVDVWFIGRLGPQLMAAVSLGNLFCTVGGLAMGSGMLTAIDTLVAQAFTGANHPHTLGIILQRALCILALFTIPVAVIWINAEHILVYMGQDPELARLAQSYIIVCLPNIFPIFVSTCLRKFLQGLGQMRATMYVIALLFPLNLISNYIFLEYLQLGLYGAAYHIVWFHLSVMVLYILSLWFRTSFRDYWPGWSKQAFSTWNTFLKLGIPGMLSVSTEWAFEVCAIITGVLGQTSLAAQSIVLSINSLLLMIPSALTSAMIVRLGHHLGADRPDKTRLCVMVSVCMGSSIVTLNALMMYLFRYKIAHHFTKDPMVIEAVVDLMGVASLSHFAAGNSTILSGTLNAFGKQHIVASFNLISYYAIGLPFGLCMTFYYDWGLIGVWSSVVMAGALKSFGEACVIMFLVDWKMECQIAGRRISSQETMAFLPAVAENSNDIVG</sequence>
<reference evidence="9" key="1">
    <citation type="submission" date="2015-06" db="EMBL/GenBank/DDBJ databases">
        <title>Expansion of signal transduction pathways in fungi by whole-genome duplication.</title>
        <authorList>
            <consortium name="DOE Joint Genome Institute"/>
            <person name="Corrochano L.M."/>
            <person name="Kuo A."/>
            <person name="Marcet-Houben M."/>
            <person name="Polaino S."/>
            <person name="Salamov A."/>
            <person name="Villalobos J.M."/>
            <person name="Alvarez M.I."/>
            <person name="Avalos J."/>
            <person name="Benito E.P."/>
            <person name="Benoit I."/>
            <person name="Burger G."/>
            <person name="Camino L.P."/>
            <person name="Canovas D."/>
            <person name="Cerda-Olmedo E."/>
            <person name="Cheng J.-F."/>
            <person name="Dominguez A."/>
            <person name="Elias M."/>
            <person name="Eslava A.P."/>
            <person name="Glaser F."/>
            <person name="Grimwood J."/>
            <person name="Gutierrez G."/>
            <person name="Heitman J."/>
            <person name="Henrissat B."/>
            <person name="Iturriaga E.A."/>
            <person name="Lang B.F."/>
            <person name="Lavin J.L."/>
            <person name="Lee S."/>
            <person name="Li W."/>
            <person name="Lindquist E."/>
            <person name="Lopez-Garcia S."/>
            <person name="Luque E.M."/>
            <person name="Marcos A.T."/>
            <person name="Martin J."/>
            <person name="McCluskey K."/>
            <person name="Medina H.R."/>
            <person name="Miralles-Duran A."/>
            <person name="Miyazaki A."/>
            <person name="Munoz-Torres E."/>
            <person name="Oguiza J.A."/>
            <person name="Ohm R."/>
            <person name="Olmedo M."/>
            <person name="Orejas M."/>
            <person name="Ortiz-Castellanos L."/>
            <person name="Pisabarro A.G."/>
            <person name="Rodriguez-Romero J."/>
            <person name="Ruiz-Herrera J."/>
            <person name="Ruiz-Vazquez R."/>
            <person name="Sanz C."/>
            <person name="Schackwitz W."/>
            <person name="Schmutz J."/>
            <person name="Shahriari M."/>
            <person name="Shelest E."/>
            <person name="Silva-Franco F."/>
            <person name="Soanes D."/>
            <person name="Syed K."/>
            <person name="Tagua V.G."/>
            <person name="Talbot N.J."/>
            <person name="Thon M."/>
            <person name="De vries R.P."/>
            <person name="Wiebenga A."/>
            <person name="Yadav J.S."/>
            <person name="Braun E.L."/>
            <person name="Baker S."/>
            <person name="Garre V."/>
            <person name="Horwitz B."/>
            <person name="Torres-Martinez S."/>
            <person name="Idnurm A."/>
            <person name="Herrera-Estrella A."/>
            <person name="Gabaldon T."/>
            <person name="Grigoriev I.V."/>
        </authorList>
    </citation>
    <scope>NUCLEOTIDE SEQUENCE [LARGE SCALE GENOMIC DNA]</scope>
    <source>
        <strain evidence="9">NRRL 1555(-)</strain>
    </source>
</reference>
<protein>
    <recommendedName>
        <fullName evidence="10">MATE efflux family protein</fullName>
    </recommendedName>
</protein>
<dbReference type="PANTHER" id="PTHR11206">
    <property type="entry name" value="MULTIDRUG RESISTANCE PROTEIN"/>
    <property type="match status" value="1"/>
</dbReference>
<feature type="transmembrane region" description="Helical" evidence="7">
    <location>
        <begin position="294"/>
        <end position="312"/>
    </location>
</feature>
<feature type="transmembrane region" description="Helical" evidence="7">
    <location>
        <begin position="253"/>
        <end position="273"/>
    </location>
</feature>
<dbReference type="GO" id="GO:0042910">
    <property type="term" value="F:xenobiotic transmembrane transporter activity"/>
    <property type="evidence" value="ECO:0007669"/>
    <property type="project" value="InterPro"/>
</dbReference>
<evidence type="ECO:0000256" key="2">
    <source>
        <dbReference type="ARBA" id="ARBA00010199"/>
    </source>
</evidence>
<feature type="transmembrane region" description="Helical" evidence="7">
    <location>
        <begin position="151"/>
        <end position="171"/>
    </location>
</feature>
<proteinExistence type="inferred from homology"/>
<dbReference type="InterPro" id="IPR002528">
    <property type="entry name" value="MATE_fam"/>
</dbReference>
<dbReference type="RefSeq" id="XP_018288059.1">
    <property type="nucleotide sequence ID" value="XM_018434427.1"/>
</dbReference>
<feature type="region of interest" description="Disordered" evidence="6">
    <location>
        <begin position="1"/>
        <end position="27"/>
    </location>
</feature>
<evidence type="ECO:0000256" key="6">
    <source>
        <dbReference type="SAM" id="MobiDB-lite"/>
    </source>
</evidence>
<evidence type="ECO:0000256" key="5">
    <source>
        <dbReference type="ARBA" id="ARBA00023136"/>
    </source>
</evidence>
<evidence type="ECO:0000256" key="3">
    <source>
        <dbReference type="ARBA" id="ARBA00022692"/>
    </source>
</evidence>
<dbReference type="EMBL" id="KV440990">
    <property type="protein sequence ID" value="OAD70019.1"/>
    <property type="molecule type" value="Genomic_DNA"/>
</dbReference>
<dbReference type="STRING" id="763407.A0A167LAZ4"/>
<keyword evidence="4 7" id="KW-1133">Transmembrane helix</keyword>
<name>A0A167LAZ4_PHYB8</name>